<sequence>MSNSDMFSAGDILMARNRKRNAGFHFIIYIEPLDKECFVGSIITTSGKYPENIAMEDNFFEKVDENGKKYKIINKNSFLIPAKLIKLENWGPFSKKGRLSKEGCDFVDQHVGHLEPQIWEDLVKNYRELGTADIDK</sequence>
<accession>A0ABS3FD66</accession>
<reference evidence="1 2" key="1">
    <citation type="submission" date="2021-03" db="EMBL/GenBank/DDBJ databases">
        <title>Muricauda lutimaris sp. nov. and Muricauda ruestringensis sp. nov, two marine members of the Flavobacteriaceae isolated from deep sea sediments of Western Pacific.</title>
        <authorList>
            <person name="Zhao S."/>
            <person name="Liu R."/>
        </authorList>
    </citation>
    <scope>NUCLEOTIDE SEQUENCE [LARGE SCALE GENOMIC DNA]</scope>
    <source>
        <strain evidence="1 2">BC31-3-A3</strain>
    </source>
</reference>
<protein>
    <submittedName>
        <fullName evidence="1">Uncharacterized protein</fullName>
    </submittedName>
</protein>
<organism evidence="1 2">
    <name type="scientific">Flagellimonas profundi</name>
    <dbReference type="NCBI Taxonomy" id="2915620"/>
    <lineage>
        <taxon>Bacteria</taxon>
        <taxon>Pseudomonadati</taxon>
        <taxon>Bacteroidota</taxon>
        <taxon>Flavobacteriia</taxon>
        <taxon>Flavobacteriales</taxon>
        <taxon>Flavobacteriaceae</taxon>
        <taxon>Flagellimonas</taxon>
    </lineage>
</organism>
<dbReference type="Proteomes" id="UP000664807">
    <property type="component" value="Unassembled WGS sequence"/>
</dbReference>
<dbReference type="RefSeq" id="WP_207026555.1">
    <property type="nucleotide sequence ID" value="NZ_JAFLNM010000001.1"/>
</dbReference>
<evidence type="ECO:0000313" key="2">
    <source>
        <dbReference type="Proteomes" id="UP000664807"/>
    </source>
</evidence>
<comment type="caution">
    <text evidence="1">The sequence shown here is derived from an EMBL/GenBank/DDBJ whole genome shotgun (WGS) entry which is preliminary data.</text>
</comment>
<gene>
    <name evidence="1" type="ORF">J0654_04995</name>
</gene>
<keyword evidence="2" id="KW-1185">Reference proteome</keyword>
<name>A0ABS3FD66_9FLAO</name>
<evidence type="ECO:0000313" key="1">
    <source>
        <dbReference type="EMBL" id="MBO0340988.1"/>
    </source>
</evidence>
<proteinExistence type="predicted"/>
<dbReference type="EMBL" id="JAFLNM010000001">
    <property type="protein sequence ID" value="MBO0340988.1"/>
    <property type="molecule type" value="Genomic_DNA"/>
</dbReference>